<dbReference type="InterPro" id="IPR049712">
    <property type="entry name" value="Poly_export"/>
</dbReference>
<dbReference type="Pfam" id="PF02563">
    <property type="entry name" value="Poly_export"/>
    <property type="match status" value="1"/>
</dbReference>
<evidence type="ECO:0000256" key="11">
    <source>
        <dbReference type="ARBA" id="ARBA00023136"/>
    </source>
</evidence>
<evidence type="ECO:0000256" key="12">
    <source>
        <dbReference type="ARBA" id="ARBA00023139"/>
    </source>
</evidence>
<keyword evidence="8" id="KW-0625">Polysaccharide transport</keyword>
<dbReference type="EMBL" id="AQQY01000001">
    <property type="protein sequence ID" value="KCV83307.1"/>
    <property type="molecule type" value="Genomic_DNA"/>
</dbReference>
<comment type="subcellular location">
    <subcellularLocation>
        <location evidence="1">Cell outer membrane</location>
        <topology evidence="1">Multi-pass membrane protein</topology>
    </subcellularLocation>
</comment>
<dbReference type="RefSeq" id="WP_035246920.1">
    <property type="nucleotide sequence ID" value="NZ_AQQY01000001.1"/>
</dbReference>
<feature type="signal peptide" evidence="15">
    <location>
        <begin position="1"/>
        <end position="24"/>
    </location>
</feature>
<dbReference type="PROSITE" id="PS51257">
    <property type="entry name" value="PROKAR_LIPOPROTEIN"/>
    <property type="match status" value="1"/>
</dbReference>
<dbReference type="AlphaFoldDB" id="A0A058ZQ73"/>
<keyword evidence="4" id="KW-1134">Transmembrane beta strand</keyword>
<evidence type="ECO:0000256" key="10">
    <source>
        <dbReference type="ARBA" id="ARBA00023114"/>
    </source>
</evidence>
<evidence type="ECO:0000256" key="4">
    <source>
        <dbReference type="ARBA" id="ARBA00022452"/>
    </source>
</evidence>
<evidence type="ECO:0000256" key="9">
    <source>
        <dbReference type="ARBA" id="ARBA00023065"/>
    </source>
</evidence>
<dbReference type="Proteomes" id="UP000024836">
    <property type="component" value="Unassembled WGS sequence"/>
</dbReference>
<evidence type="ECO:0000256" key="3">
    <source>
        <dbReference type="ARBA" id="ARBA00022448"/>
    </source>
</evidence>
<dbReference type="OrthoDB" id="494751at2"/>
<dbReference type="GO" id="GO:0046930">
    <property type="term" value="C:pore complex"/>
    <property type="evidence" value="ECO:0007669"/>
    <property type="project" value="UniProtKB-KW"/>
</dbReference>
<keyword evidence="5" id="KW-0762">Sugar transport</keyword>
<evidence type="ECO:0000256" key="14">
    <source>
        <dbReference type="ARBA" id="ARBA00023288"/>
    </source>
</evidence>
<sequence>MKHIQTNCACACLALLTACGSAPSPQNIPPAQSGEAYQAQYREPQGNGAEPVLMSAQMNASRCLPSLGLTAGGAGKGGGIAAHALRGERLSRNDLVDIRVDEDETFNGNYVVSRDGFLKLPFLPSVRAQGRTPAQIEDDLALHLLEQGFYDVAPRISVRVADYASVSVAVSGAVFEPHGVEIGGSPGDQIDVARQSALGASTEARNLSAALRNAGGVRPDADLSAVSLYRGGQKYQLDLTGVFQGRNMVDIMLLSGDEIVVPSRLCFQDDLMRPSPVSPPGITLFMSNLTQPATGNAPSAVGRSVREVPYGTRFMQAVFDTNCVGGVRATSARRSALLFTRDPMTGVSIVIERSIEDQLRRADRDDFDPYVLPGDSIACYDSGVTNVADVARVLGIVSGIP</sequence>
<feature type="domain" description="Polysaccharide export protein N-terminal" evidence="16">
    <location>
        <begin position="89"/>
        <end position="160"/>
    </location>
</feature>
<evidence type="ECO:0000256" key="15">
    <source>
        <dbReference type="SAM" id="SignalP"/>
    </source>
</evidence>
<feature type="domain" description="SLBB" evidence="17">
    <location>
        <begin position="196"/>
        <end position="261"/>
    </location>
</feature>
<keyword evidence="11" id="KW-0472">Membrane</keyword>
<evidence type="ECO:0000256" key="6">
    <source>
        <dbReference type="ARBA" id="ARBA00022692"/>
    </source>
</evidence>
<protein>
    <submittedName>
        <fullName evidence="18">Polysaccharide export protein</fullName>
    </submittedName>
</protein>
<feature type="chain" id="PRO_5001566870" evidence="15">
    <location>
        <begin position="25"/>
        <end position="401"/>
    </location>
</feature>
<dbReference type="GO" id="GO:0015288">
    <property type="term" value="F:porin activity"/>
    <property type="evidence" value="ECO:0007669"/>
    <property type="project" value="UniProtKB-KW"/>
</dbReference>
<dbReference type="InterPro" id="IPR054765">
    <property type="entry name" value="SLBB_dom"/>
</dbReference>
<gene>
    <name evidence="18" type="ORF">ATO10_01060</name>
</gene>
<dbReference type="PANTHER" id="PTHR33619:SF3">
    <property type="entry name" value="POLYSACCHARIDE EXPORT PROTEIN GFCE-RELATED"/>
    <property type="match status" value="1"/>
</dbReference>
<proteinExistence type="inferred from homology"/>
<evidence type="ECO:0000256" key="13">
    <source>
        <dbReference type="ARBA" id="ARBA00023237"/>
    </source>
</evidence>
<evidence type="ECO:0000259" key="17">
    <source>
        <dbReference type="Pfam" id="PF22461"/>
    </source>
</evidence>
<dbReference type="InterPro" id="IPR003715">
    <property type="entry name" value="Poly_export_N"/>
</dbReference>
<comment type="caution">
    <text evidence="18">The sequence shown here is derived from an EMBL/GenBank/DDBJ whole genome shotgun (WGS) entry which is preliminary data.</text>
</comment>
<organism evidence="18 19">
    <name type="scientific">Actibacterium atlanticum</name>
    <dbReference type="NCBI Taxonomy" id="1461693"/>
    <lineage>
        <taxon>Bacteria</taxon>
        <taxon>Pseudomonadati</taxon>
        <taxon>Pseudomonadota</taxon>
        <taxon>Alphaproteobacteria</taxon>
        <taxon>Rhodobacterales</taxon>
        <taxon>Roseobacteraceae</taxon>
        <taxon>Actibacterium</taxon>
    </lineage>
</organism>
<evidence type="ECO:0000259" key="16">
    <source>
        <dbReference type="Pfam" id="PF02563"/>
    </source>
</evidence>
<evidence type="ECO:0000256" key="8">
    <source>
        <dbReference type="ARBA" id="ARBA00023047"/>
    </source>
</evidence>
<dbReference type="eggNOG" id="COG1596">
    <property type="taxonomic scope" value="Bacteria"/>
</dbReference>
<dbReference type="GO" id="GO:0015159">
    <property type="term" value="F:polysaccharide transmembrane transporter activity"/>
    <property type="evidence" value="ECO:0007669"/>
    <property type="project" value="InterPro"/>
</dbReference>
<keyword evidence="9" id="KW-0406">Ion transport</keyword>
<dbReference type="PANTHER" id="PTHR33619">
    <property type="entry name" value="POLYSACCHARIDE EXPORT PROTEIN GFCE-RELATED"/>
    <property type="match status" value="1"/>
</dbReference>
<name>A0A058ZQ73_9RHOB</name>
<keyword evidence="19" id="KW-1185">Reference proteome</keyword>
<keyword evidence="6" id="KW-0812">Transmembrane</keyword>
<dbReference type="Gene3D" id="3.10.560.10">
    <property type="entry name" value="Outer membrane lipoprotein wza domain like"/>
    <property type="match status" value="1"/>
</dbReference>
<keyword evidence="7 15" id="KW-0732">Signal</keyword>
<dbReference type="Pfam" id="PF22461">
    <property type="entry name" value="SLBB_2"/>
    <property type="match status" value="1"/>
</dbReference>
<dbReference type="GO" id="GO:0009279">
    <property type="term" value="C:cell outer membrane"/>
    <property type="evidence" value="ECO:0007669"/>
    <property type="project" value="UniProtKB-SubCell"/>
</dbReference>
<keyword evidence="13" id="KW-0998">Cell outer membrane</keyword>
<dbReference type="GO" id="GO:0006811">
    <property type="term" value="P:monoatomic ion transport"/>
    <property type="evidence" value="ECO:0007669"/>
    <property type="project" value="UniProtKB-KW"/>
</dbReference>
<evidence type="ECO:0000256" key="2">
    <source>
        <dbReference type="ARBA" id="ARBA00009450"/>
    </source>
</evidence>
<evidence type="ECO:0000256" key="5">
    <source>
        <dbReference type="ARBA" id="ARBA00022597"/>
    </source>
</evidence>
<keyword evidence="10" id="KW-0626">Porin</keyword>
<evidence type="ECO:0000256" key="7">
    <source>
        <dbReference type="ARBA" id="ARBA00022729"/>
    </source>
</evidence>
<evidence type="ECO:0000313" key="18">
    <source>
        <dbReference type="EMBL" id="KCV83307.1"/>
    </source>
</evidence>
<keyword evidence="3" id="KW-0813">Transport</keyword>
<dbReference type="STRING" id="1461693.ATO10_01060"/>
<reference evidence="18 19" key="1">
    <citation type="submission" date="2013-04" db="EMBL/GenBank/DDBJ databases">
        <title>Shimia sp. 22II-S11-Z10 Genome Sequencing.</title>
        <authorList>
            <person name="Lai Q."/>
            <person name="Li G."/>
            <person name="Shao Z."/>
        </authorList>
    </citation>
    <scope>NUCLEOTIDE SEQUENCE [LARGE SCALE GENOMIC DNA]</scope>
    <source>
        <strain evidence="19">22II-S11-Z10</strain>
    </source>
</reference>
<comment type="similarity">
    <text evidence="2">Belongs to the BexD/CtrA/VexA family.</text>
</comment>
<evidence type="ECO:0000313" key="19">
    <source>
        <dbReference type="Proteomes" id="UP000024836"/>
    </source>
</evidence>
<dbReference type="PATRIC" id="fig|1461693.3.peg.221"/>
<accession>A0A058ZQ73</accession>
<keyword evidence="14" id="KW-0449">Lipoprotein</keyword>
<evidence type="ECO:0000256" key="1">
    <source>
        <dbReference type="ARBA" id="ARBA00004571"/>
    </source>
</evidence>
<keyword evidence="12" id="KW-0564">Palmitate</keyword>